<dbReference type="EMBL" id="HBUE01105064">
    <property type="protein sequence ID" value="CAG6486680.1"/>
    <property type="molecule type" value="Transcribed_RNA"/>
</dbReference>
<organism evidence="2">
    <name type="scientific">Culex pipiens</name>
    <name type="common">House mosquito</name>
    <dbReference type="NCBI Taxonomy" id="7175"/>
    <lineage>
        <taxon>Eukaryota</taxon>
        <taxon>Metazoa</taxon>
        <taxon>Ecdysozoa</taxon>
        <taxon>Arthropoda</taxon>
        <taxon>Hexapoda</taxon>
        <taxon>Insecta</taxon>
        <taxon>Pterygota</taxon>
        <taxon>Neoptera</taxon>
        <taxon>Endopterygota</taxon>
        <taxon>Diptera</taxon>
        <taxon>Nematocera</taxon>
        <taxon>Culicoidea</taxon>
        <taxon>Culicidae</taxon>
        <taxon>Culicinae</taxon>
        <taxon>Culicini</taxon>
        <taxon>Culex</taxon>
        <taxon>Culex</taxon>
    </lineage>
</organism>
<evidence type="ECO:0000313" key="2">
    <source>
        <dbReference type="EMBL" id="CAG6486680.1"/>
    </source>
</evidence>
<dbReference type="AlphaFoldDB" id="A0A8D8C462"/>
<keyword evidence="1" id="KW-0472">Membrane</keyword>
<reference evidence="2" key="1">
    <citation type="submission" date="2021-05" db="EMBL/GenBank/DDBJ databases">
        <authorList>
            <person name="Alioto T."/>
            <person name="Alioto T."/>
            <person name="Gomez Garrido J."/>
        </authorList>
    </citation>
    <scope>NUCLEOTIDE SEQUENCE</scope>
</reference>
<evidence type="ECO:0000256" key="1">
    <source>
        <dbReference type="SAM" id="Phobius"/>
    </source>
</evidence>
<protein>
    <submittedName>
        <fullName evidence="2">(northern house mosquito) hypothetical protein</fullName>
    </submittedName>
</protein>
<accession>A0A8D8C462</accession>
<proteinExistence type="predicted"/>
<name>A0A8D8C462_CULPI</name>
<sequence length="116" mass="13402">MNDDTFFTDLFFFASSFARDFPFFFSVCVSLHHSGIISSAPRLFQRLLLVLIHSFFLPFLFLPLFSWVHLWTHSQIQHRQQTLIALRRAALPAKPDISDFCLLTTTCSCSQTISII</sequence>
<keyword evidence="1" id="KW-1133">Transmembrane helix</keyword>
<feature type="transmembrane region" description="Helical" evidence="1">
    <location>
        <begin position="47"/>
        <end position="71"/>
    </location>
</feature>
<keyword evidence="1" id="KW-0812">Transmembrane</keyword>